<proteinExistence type="predicted"/>
<sequence>MGINDEFTEANNARNSNWYQIQGAEFHLPEGYVCGSQPEWRLAHFAVVLPVPELPEAFDWPEAWVPGRFRGIKKIEFAERDEEGDFVRQFWGNKVDYKYVPRVFHKSAGSYFREPLASSMGASAVDAVPTSGGDPAEWISDASTNPAKVVAHRLVFEPDLTTEDYTTEGKQRAPKMETYPLRFALDDTGHPYATLKFVCAEYLQYSGPCLYDLESGEPSNFEQNFLVIHAVAENCSGKALEEATASLTKPREKMTLIAEEGNGEARQRELLEELTGSPLTNNKASVCLLEAAVKVVEEQLFVGSETHTPWDLNKGGYFKKTRRGTKAKRGRQSPKPYCVTMAIPGRTDIALPTPIADASEESGENWMLHDQWAWYFASRFDRYTTEIPYFRDGSINRSLVSRYRDWTIHSCEEGLAVVRRAPLENSQNNFFMLAGTRFVDLAILALRAVNYLGCISEQLRQLSFGPEALNVLESSGSEGNAGTLEKIRGADQKLQGSLRKFAKIQAELVYVRDHLWYERVPGRDVATTILQHMLEKTGARGDFDDIVGELEIRENVYTTQYNFARIRLDGIEADTHKRKQERRDERNELIALAAAVLAVPSLFALLPAVGQWWVFIVCLVAIVVISAVTYFSRRQRRKKQSG</sequence>
<dbReference type="EMBL" id="JAKMUV010000005">
    <property type="protein sequence ID" value="MCZ9305078.1"/>
    <property type="molecule type" value="Genomic_DNA"/>
</dbReference>
<keyword evidence="3" id="KW-1185">Reference proteome</keyword>
<feature type="transmembrane region" description="Helical" evidence="1">
    <location>
        <begin position="612"/>
        <end position="631"/>
    </location>
</feature>
<keyword evidence="1" id="KW-0472">Membrane</keyword>
<dbReference type="AlphaFoldDB" id="A0A9X3M7I0"/>
<reference evidence="2" key="1">
    <citation type="submission" date="2022-02" db="EMBL/GenBank/DDBJ databases">
        <title>Corynebacterium sp. from urogenital microbiome.</title>
        <authorList>
            <person name="Cappelli E.A."/>
            <person name="Ribeiro T.G."/>
            <person name="Peixe L."/>
        </authorList>
    </citation>
    <scope>NUCLEOTIDE SEQUENCE</scope>
    <source>
        <strain evidence="2">C9Ua_112</strain>
    </source>
</reference>
<keyword evidence="1" id="KW-1133">Transmembrane helix</keyword>
<organism evidence="2 3">
    <name type="scientific">Corynebacterium macclintockiae</name>
    <dbReference type="NCBI Taxonomy" id="2913501"/>
    <lineage>
        <taxon>Bacteria</taxon>
        <taxon>Bacillati</taxon>
        <taxon>Actinomycetota</taxon>
        <taxon>Actinomycetes</taxon>
        <taxon>Mycobacteriales</taxon>
        <taxon>Corynebacteriaceae</taxon>
        <taxon>Corynebacterium</taxon>
    </lineage>
</organism>
<evidence type="ECO:0000313" key="2">
    <source>
        <dbReference type="EMBL" id="MCZ9305078.1"/>
    </source>
</evidence>
<dbReference type="RefSeq" id="WP_269954906.1">
    <property type="nucleotide sequence ID" value="NZ_JAKMUV010000005.1"/>
</dbReference>
<dbReference type="GeneID" id="301813086"/>
<accession>A0A9X3M7I0</accession>
<name>A0A9X3M7I0_9CORY</name>
<keyword evidence="1" id="KW-0812">Transmembrane</keyword>
<protein>
    <submittedName>
        <fullName evidence="2">Uncharacterized protein</fullName>
    </submittedName>
</protein>
<evidence type="ECO:0000256" key="1">
    <source>
        <dbReference type="SAM" id="Phobius"/>
    </source>
</evidence>
<dbReference type="Proteomes" id="UP001146505">
    <property type="component" value="Unassembled WGS sequence"/>
</dbReference>
<evidence type="ECO:0000313" key="3">
    <source>
        <dbReference type="Proteomes" id="UP001146505"/>
    </source>
</evidence>
<gene>
    <name evidence="2" type="ORF">L8U58_05955</name>
</gene>
<comment type="caution">
    <text evidence="2">The sequence shown here is derived from an EMBL/GenBank/DDBJ whole genome shotgun (WGS) entry which is preliminary data.</text>
</comment>